<feature type="compositionally biased region" description="Polar residues" evidence="1">
    <location>
        <begin position="45"/>
        <end position="61"/>
    </location>
</feature>
<evidence type="ECO:0000256" key="1">
    <source>
        <dbReference type="SAM" id="MobiDB-lite"/>
    </source>
</evidence>
<name>A0AAV9NR58_9EURO</name>
<evidence type="ECO:0000313" key="2">
    <source>
        <dbReference type="EMBL" id="KAK5064586.1"/>
    </source>
</evidence>
<evidence type="ECO:0000313" key="3">
    <source>
        <dbReference type="Proteomes" id="UP001358417"/>
    </source>
</evidence>
<dbReference type="GeneID" id="89968641"/>
<gene>
    <name evidence="2" type="ORF">LTR84_000419</name>
</gene>
<sequence>MSTTTSMNTSVRNVLRGADPITTRSNQLENELRGPVDAHEENFLTANNGVTGREPNTNPQDWLTDHRRVPAHRPPVTHQEWVTIGGPLPMRIFLWNMFSGCQLLQWGYTIARVTGMHDRGFGMYMVANEW</sequence>
<dbReference type="Proteomes" id="UP001358417">
    <property type="component" value="Unassembled WGS sequence"/>
</dbReference>
<comment type="caution">
    <text evidence="2">The sequence shown here is derived from an EMBL/GenBank/DDBJ whole genome shotgun (WGS) entry which is preliminary data.</text>
</comment>
<feature type="region of interest" description="Disordered" evidence="1">
    <location>
        <begin position="45"/>
        <end position="65"/>
    </location>
</feature>
<dbReference type="EMBL" id="JAVRRD010000001">
    <property type="protein sequence ID" value="KAK5064586.1"/>
    <property type="molecule type" value="Genomic_DNA"/>
</dbReference>
<organism evidence="2 3">
    <name type="scientific">Exophiala bonariae</name>
    <dbReference type="NCBI Taxonomy" id="1690606"/>
    <lineage>
        <taxon>Eukaryota</taxon>
        <taxon>Fungi</taxon>
        <taxon>Dikarya</taxon>
        <taxon>Ascomycota</taxon>
        <taxon>Pezizomycotina</taxon>
        <taxon>Eurotiomycetes</taxon>
        <taxon>Chaetothyriomycetidae</taxon>
        <taxon>Chaetothyriales</taxon>
        <taxon>Herpotrichiellaceae</taxon>
        <taxon>Exophiala</taxon>
    </lineage>
</organism>
<reference evidence="2 3" key="1">
    <citation type="submission" date="2023-08" db="EMBL/GenBank/DDBJ databases">
        <title>Black Yeasts Isolated from many extreme environments.</title>
        <authorList>
            <person name="Coleine C."/>
            <person name="Stajich J.E."/>
            <person name="Selbmann L."/>
        </authorList>
    </citation>
    <scope>NUCLEOTIDE SEQUENCE [LARGE SCALE GENOMIC DNA]</scope>
    <source>
        <strain evidence="2 3">CCFEE 5792</strain>
    </source>
</reference>
<keyword evidence="3" id="KW-1185">Reference proteome</keyword>
<dbReference type="AlphaFoldDB" id="A0AAV9NR58"/>
<accession>A0AAV9NR58</accession>
<dbReference type="RefSeq" id="XP_064711910.1">
    <property type="nucleotide sequence ID" value="XM_064844050.1"/>
</dbReference>
<proteinExistence type="predicted"/>
<protein>
    <submittedName>
        <fullName evidence="2">Uncharacterized protein</fullName>
    </submittedName>
</protein>